<dbReference type="SMART" id="SM00212">
    <property type="entry name" value="UBCc"/>
    <property type="match status" value="1"/>
</dbReference>
<reference evidence="3 4" key="1">
    <citation type="journal article" date="2015" name="Sci. Rep.">
        <title>Genome of the facultative scuticociliatosis pathogen Pseudocohnilembus persalinus provides insight into its virulence through horizontal gene transfer.</title>
        <authorList>
            <person name="Xiong J."/>
            <person name="Wang G."/>
            <person name="Cheng J."/>
            <person name="Tian M."/>
            <person name="Pan X."/>
            <person name="Warren A."/>
            <person name="Jiang C."/>
            <person name="Yuan D."/>
            <person name="Miao W."/>
        </authorList>
    </citation>
    <scope>NUCLEOTIDE SEQUENCE [LARGE SCALE GENOMIC DNA]</scope>
    <source>
        <strain evidence="3">36N120E</strain>
    </source>
</reference>
<gene>
    <name evidence="3" type="ORF">PPERSA_09953</name>
</gene>
<dbReference type="InterPro" id="IPR050113">
    <property type="entry name" value="Ub_conjugating_enzyme"/>
</dbReference>
<evidence type="ECO:0000313" key="4">
    <source>
        <dbReference type="Proteomes" id="UP000054937"/>
    </source>
</evidence>
<feature type="domain" description="UBC core" evidence="2">
    <location>
        <begin position="5"/>
        <end position="154"/>
    </location>
</feature>
<dbReference type="Gene3D" id="3.10.110.10">
    <property type="entry name" value="Ubiquitin Conjugating Enzyme"/>
    <property type="match status" value="1"/>
</dbReference>
<feature type="region of interest" description="Disordered" evidence="1">
    <location>
        <begin position="422"/>
        <end position="446"/>
    </location>
</feature>
<dbReference type="PROSITE" id="PS50127">
    <property type="entry name" value="UBC_2"/>
    <property type="match status" value="1"/>
</dbReference>
<dbReference type="OMA" id="DALYMGQ"/>
<dbReference type="FunFam" id="3.10.110.10:FF:000109">
    <property type="entry name" value="Ubiquitin-conjugating enzyme E2 J2-like"/>
    <property type="match status" value="1"/>
</dbReference>
<keyword evidence="4" id="KW-1185">Reference proteome</keyword>
<proteinExistence type="predicted"/>
<protein>
    <submittedName>
        <fullName evidence="3">Ubiquitin-conjugating enzyme/RWD-like protein</fullName>
    </submittedName>
</protein>
<evidence type="ECO:0000259" key="2">
    <source>
        <dbReference type="PROSITE" id="PS50127"/>
    </source>
</evidence>
<evidence type="ECO:0000313" key="3">
    <source>
        <dbReference type="EMBL" id="KRX02336.1"/>
    </source>
</evidence>
<dbReference type="SUPFAM" id="SSF54495">
    <property type="entry name" value="UBC-like"/>
    <property type="match status" value="1"/>
</dbReference>
<dbReference type="AlphaFoldDB" id="A0A0V0QK01"/>
<dbReference type="InterPro" id="IPR000608">
    <property type="entry name" value="UBC"/>
</dbReference>
<comment type="caution">
    <text evidence="3">The sequence shown here is derived from an EMBL/GenBank/DDBJ whole genome shotgun (WGS) entry which is preliminary data.</text>
</comment>
<dbReference type="OrthoDB" id="1158011at2759"/>
<dbReference type="InterPro" id="IPR016135">
    <property type="entry name" value="UBQ-conjugating_enzyme/RWD"/>
</dbReference>
<accession>A0A0V0QK01</accession>
<dbReference type="EMBL" id="LDAU01000155">
    <property type="protein sequence ID" value="KRX02336.1"/>
    <property type="molecule type" value="Genomic_DNA"/>
</dbReference>
<evidence type="ECO:0000256" key="1">
    <source>
        <dbReference type="SAM" id="MobiDB-lite"/>
    </source>
</evidence>
<sequence>MKQSVSQRRIQKEHQIQMKNPVPNVLARPNPKNIFEWNFVIYGLKDTLYTGYYHGQILLPPDYPFKAPKIQFITPNGRFEVNKSICLSFTNYHQESWSSAWDIEKMLLGLVSFMLTDQSTTGQIVCTSNQKKKYAQESIEFNLKNPKFMSIFEKELKTLGLDNINTQKQQKQQSQQINDFTILDNLQPPEWKKLETGLQMFITEEMVEKFWGAEKIRLTIINFLNKFFNGLDIMQNFESMDIQIIAEFHAHNLIFSKQILFLDNQKTAILMNLLWTLLISNNQDYGIMCTNQNDITMADQSFKQKSEISENENFKKLQENNEITEAQNQTDYASFAFWIKKHSINNEQNKCLAIFTQTQIYKIVEFAKKQYFDNYRLIKNAIYDAKLNEEIKLNVTIDEPSYIPPLRDALYMGQKKIIVNDSDDSDEEAQEQLRKSQTSENQGQQIEQNEQINLTEGENNNIINQNEDAIQMGDSVQNEKDPKIKQLKTIIKNELESTLNKFNSFKCERDTQLEEQIETILYPKKKK</sequence>
<organism evidence="3 4">
    <name type="scientific">Pseudocohnilembus persalinus</name>
    <name type="common">Ciliate</name>
    <dbReference type="NCBI Taxonomy" id="266149"/>
    <lineage>
        <taxon>Eukaryota</taxon>
        <taxon>Sar</taxon>
        <taxon>Alveolata</taxon>
        <taxon>Ciliophora</taxon>
        <taxon>Intramacronucleata</taxon>
        <taxon>Oligohymenophorea</taxon>
        <taxon>Scuticociliatia</taxon>
        <taxon>Philasterida</taxon>
        <taxon>Pseudocohnilembidae</taxon>
        <taxon>Pseudocohnilembus</taxon>
    </lineage>
</organism>
<dbReference type="Pfam" id="PF00179">
    <property type="entry name" value="UQ_con"/>
    <property type="match status" value="1"/>
</dbReference>
<dbReference type="CDD" id="cd23799">
    <property type="entry name" value="UBCc_UBE2J"/>
    <property type="match status" value="1"/>
</dbReference>
<dbReference type="InParanoid" id="A0A0V0QK01"/>
<dbReference type="PANTHER" id="PTHR24067">
    <property type="entry name" value="UBIQUITIN-CONJUGATING ENZYME E2"/>
    <property type="match status" value="1"/>
</dbReference>
<dbReference type="Proteomes" id="UP000054937">
    <property type="component" value="Unassembled WGS sequence"/>
</dbReference>
<name>A0A0V0QK01_PSEPJ</name>